<reference evidence="1" key="1">
    <citation type="submission" date="2021-06" db="EMBL/GenBank/DDBJ databases">
        <authorList>
            <person name="Kallberg Y."/>
            <person name="Tangrot J."/>
            <person name="Rosling A."/>
        </authorList>
    </citation>
    <scope>NUCLEOTIDE SEQUENCE</scope>
    <source>
        <strain evidence="1">AZ414A</strain>
    </source>
</reference>
<comment type="caution">
    <text evidence="1">The sequence shown here is derived from an EMBL/GenBank/DDBJ whole genome shotgun (WGS) entry which is preliminary data.</text>
</comment>
<proteinExistence type="predicted"/>
<dbReference type="Proteomes" id="UP000789706">
    <property type="component" value="Unassembled WGS sequence"/>
</dbReference>
<dbReference type="OrthoDB" id="2401273at2759"/>
<evidence type="ECO:0000313" key="1">
    <source>
        <dbReference type="EMBL" id="CAG8440503.1"/>
    </source>
</evidence>
<protein>
    <submittedName>
        <fullName evidence="1">11926_t:CDS:1</fullName>
    </submittedName>
</protein>
<dbReference type="EMBL" id="CAJVPK010000061">
    <property type="protein sequence ID" value="CAG8440503.1"/>
    <property type="molecule type" value="Genomic_DNA"/>
</dbReference>
<keyword evidence="2" id="KW-1185">Reference proteome</keyword>
<gene>
    <name evidence="1" type="ORF">DEBURN_LOCUS1397</name>
</gene>
<sequence>MSQENHFPATFQSDRSWNIIDEDDGKYRYYASFNSEKSWTFLGSQDADAFGSVSTYGYGTTQTTDIENNSRIHDYVQEQQQLPISSFPEPEFKPSLSEQNENVFSQLSTAEFLEDTFKFERKRNEDF</sequence>
<name>A0A9N8V258_9GLOM</name>
<accession>A0A9N8V258</accession>
<dbReference type="AlphaFoldDB" id="A0A9N8V258"/>
<evidence type="ECO:0000313" key="2">
    <source>
        <dbReference type="Proteomes" id="UP000789706"/>
    </source>
</evidence>
<organism evidence="1 2">
    <name type="scientific">Diversispora eburnea</name>
    <dbReference type="NCBI Taxonomy" id="1213867"/>
    <lineage>
        <taxon>Eukaryota</taxon>
        <taxon>Fungi</taxon>
        <taxon>Fungi incertae sedis</taxon>
        <taxon>Mucoromycota</taxon>
        <taxon>Glomeromycotina</taxon>
        <taxon>Glomeromycetes</taxon>
        <taxon>Diversisporales</taxon>
        <taxon>Diversisporaceae</taxon>
        <taxon>Diversispora</taxon>
    </lineage>
</organism>